<evidence type="ECO:0000313" key="2">
    <source>
        <dbReference type="Proteomes" id="UP001183615"/>
    </source>
</evidence>
<dbReference type="Proteomes" id="UP001183615">
    <property type="component" value="Unassembled WGS sequence"/>
</dbReference>
<dbReference type="EMBL" id="JAVREV010000001">
    <property type="protein sequence ID" value="MDT0441124.1"/>
    <property type="molecule type" value="Genomic_DNA"/>
</dbReference>
<comment type="caution">
    <text evidence="1">The sequence shown here is derived from an EMBL/GenBank/DDBJ whole genome shotgun (WGS) entry which is preliminary data.</text>
</comment>
<sequence>MSPTVRRVPPVVCAVLIATACTSADQGPRIEPPAPVGEAADACRALTADLPERVDGAERGEPDRESPFTAVWGDPEIVLRCGVDEPQVLTPGSETYDPVGAEFVGVNEVSWLLEEESDGARFTTVEREVFVEMTVPDSYAPEVNPLLDVATAIDGHIPLEALYADPE</sequence>
<dbReference type="Pfam" id="PF12028">
    <property type="entry name" value="DUF3515"/>
    <property type="match status" value="1"/>
</dbReference>
<evidence type="ECO:0000313" key="1">
    <source>
        <dbReference type="EMBL" id="MDT0441124.1"/>
    </source>
</evidence>
<dbReference type="RefSeq" id="WP_311614647.1">
    <property type="nucleotide sequence ID" value="NZ_JAVREV010000001.1"/>
</dbReference>
<dbReference type="PROSITE" id="PS51257">
    <property type="entry name" value="PROKAR_LIPOPROTEIN"/>
    <property type="match status" value="1"/>
</dbReference>
<proteinExistence type="predicted"/>
<gene>
    <name evidence="1" type="ORF">RM779_00700</name>
</gene>
<keyword evidence="2" id="KW-1185">Reference proteome</keyword>
<protein>
    <submittedName>
        <fullName evidence="1">DUF3515 domain-containing protein</fullName>
    </submittedName>
</protein>
<dbReference type="InterPro" id="IPR021903">
    <property type="entry name" value="DUF3515"/>
</dbReference>
<organism evidence="1 2">
    <name type="scientific">Streptomyces johnsoniae</name>
    <dbReference type="NCBI Taxonomy" id="3075532"/>
    <lineage>
        <taxon>Bacteria</taxon>
        <taxon>Bacillati</taxon>
        <taxon>Actinomycetota</taxon>
        <taxon>Actinomycetes</taxon>
        <taxon>Kitasatosporales</taxon>
        <taxon>Streptomycetaceae</taxon>
        <taxon>Streptomyces</taxon>
    </lineage>
</organism>
<reference evidence="2" key="1">
    <citation type="submission" date="2023-07" db="EMBL/GenBank/DDBJ databases">
        <title>30 novel species of actinomycetes from the DSMZ collection.</title>
        <authorList>
            <person name="Nouioui I."/>
        </authorList>
    </citation>
    <scope>NUCLEOTIDE SEQUENCE [LARGE SCALE GENOMIC DNA]</scope>
    <source>
        <strain evidence="2">DSM 41886</strain>
    </source>
</reference>
<name>A0ABU2RY36_9ACTN</name>
<accession>A0ABU2RY36</accession>